<dbReference type="PANTHER" id="PTHR36509">
    <property type="entry name" value="BLL3101 PROTEIN"/>
    <property type="match status" value="1"/>
</dbReference>
<dbReference type="Pfam" id="PF06863">
    <property type="entry name" value="DUF1254"/>
    <property type="match status" value="1"/>
</dbReference>
<accession>A0A8J7MFD9</accession>
<proteinExistence type="predicted"/>
<name>A0A8J7MFD9_9BACT</name>
<evidence type="ECO:0000313" key="5">
    <source>
        <dbReference type="Proteomes" id="UP000624703"/>
    </source>
</evidence>
<dbReference type="Gene3D" id="1.10.3360.10">
    <property type="entry name" value="VPA0735-like domain"/>
    <property type="match status" value="1"/>
</dbReference>
<dbReference type="Pfam" id="PF06742">
    <property type="entry name" value="DUF1214"/>
    <property type="match status" value="1"/>
</dbReference>
<keyword evidence="1" id="KW-0732">Signal</keyword>
<dbReference type="SUPFAM" id="SSF160935">
    <property type="entry name" value="VPA0735-like"/>
    <property type="match status" value="1"/>
</dbReference>
<evidence type="ECO:0000313" key="4">
    <source>
        <dbReference type="EMBL" id="MBK1791716.1"/>
    </source>
</evidence>
<dbReference type="InterPro" id="IPR037049">
    <property type="entry name" value="DUF1214_C_sf"/>
</dbReference>
<feature type="signal peptide" evidence="1">
    <location>
        <begin position="1"/>
        <end position="23"/>
    </location>
</feature>
<dbReference type="InterPro" id="IPR010621">
    <property type="entry name" value="DUF1214"/>
</dbReference>
<feature type="domain" description="DUF1214" evidence="2">
    <location>
        <begin position="386"/>
        <end position="489"/>
    </location>
</feature>
<dbReference type="EMBL" id="JAENIM010000041">
    <property type="protein sequence ID" value="MBK1791716.1"/>
    <property type="molecule type" value="Genomic_DNA"/>
</dbReference>
<dbReference type="Gene3D" id="2.60.40.1610">
    <property type="entry name" value="Domain of unknown function DUF1254"/>
    <property type="match status" value="1"/>
</dbReference>
<evidence type="ECO:0000259" key="2">
    <source>
        <dbReference type="Pfam" id="PF06742"/>
    </source>
</evidence>
<dbReference type="InterPro" id="IPR010679">
    <property type="entry name" value="DUF1254"/>
</dbReference>
<dbReference type="PANTHER" id="PTHR36509:SF3">
    <property type="entry name" value="SIGNAL PEPTIDE PROTEIN"/>
    <property type="match status" value="1"/>
</dbReference>
<evidence type="ECO:0000256" key="1">
    <source>
        <dbReference type="SAM" id="SignalP"/>
    </source>
</evidence>
<organism evidence="4 5">
    <name type="scientific">Persicirhabdus sediminis</name>
    <dbReference type="NCBI Taxonomy" id="454144"/>
    <lineage>
        <taxon>Bacteria</taxon>
        <taxon>Pseudomonadati</taxon>
        <taxon>Verrucomicrobiota</taxon>
        <taxon>Verrucomicrobiia</taxon>
        <taxon>Verrucomicrobiales</taxon>
        <taxon>Verrucomicrobiaceae</taxon>
        <taxon>Persicirhabdus</taxon>
    </lineage>
</organism>
<dbReference type="AlphaFoldDB" id="A0A8J7MFD9"/>
<dbReference type="Gene3D" id="2.60.120.600">
    <property type="entry name" value="Domain of unknown function DUF1214, C-terminal domain"/>
    <property type="match status" value="1"/>
</dbReference>
<keyword evidence="5" id="KW-1185">Reference proteome</keyword>
<sequence length="506" mass="55977">MKRQSTRSICLLAIGALCATTLAEEKFEYTTEIPEGILTPDKVETSIGTLNFTDGVPSRETADKVYDFMDTSRAADAFLKGMPAASLDGLIKGAHSRGAVEAHQVTIFDQLMDPKSLFLTANTSTIYAFPDLDLKRDGPTVIEAPEGVLGAINDGYFRFVENLLPGKYLFLPPGYEGDVPEGYKVYRPETYRMWAFMRVTPKSKSPEDVAAGAKILKEGLKVYSLADAANPPKMEFISTTGAEYNTIHYNNAEFYDHMNEVIQYEAAGLLSPETRGLFASLGIEKGKEFTPDDRMKAILADGVAIGNAQARSIVWYPRIDMNMSGVQIYPDTDSAWNMGYPERNVNFSGKDGATMNTDARVSFHYPYTGVTPAMATPRLGKGSDYGCIYLDGDKQPFDGSKTYKVSLPADAPVANFWAVTIYDTQTRSMLQTDQGAAGVDSFKEGLRYNKDGSIDIYFAPTPPPGYKSNWVQTIPGKSWFSILRMYSPLEKWIDQSWRPSEIIKTN</sequence>
<evidence type="ECO:0000259" key="3">
    <source>
        <dbReference type="Pfam" id="PF06863"/>
    </source>
</evidence>
<feature type="chain" id="PRO_5035238572" evidence="1">
    <location>
        <begin position="24"/>
        <end position="506"/>
    </location>
</feature>
<comment type="caution">
    <text evidence="4">The sequence shown here is derived from an EMBL/GenBank/DDBJ whole genome shotgun (WGS) entry which is preliminary data.</text>
</comment>
<feature type="domain" description="DUF1254" evidence="3">
    <location>
        <begin position="104"/>
        <end position="223"/>
    </location>
</feature>
<dbReference type="Proteomes" id="UP000624703">
    <property type="component" value="Unassembled WGS sequence"/>
</dbReference>
<dbReference type="InterPro" id="IPR037050">
    <property type="entry name" value="DUF1254_sf"/>
</dbReference>
<protein>
    <submittedName>
        <fullName evidence="4">DUF1254 domain-containing protein</fullName>
    </submittedName>
</protein>
<reference evidence="4" key="1">
    <citation type="submission" date="2021-01" db="EMBL/GenBank/DDBJ databases">
        <title>Modified the classification status of verrucomicrobia.</title>
        <authorList>
            <person name="Feng X."/>
        </authorList>
    </citation>
    <scope>NUCLEOTIDE SEQUENCE</scope>
    <source>
        <strain evidence="4">_KCTC 22039</strain>
    </source>
</reference>
<gene>
    <name evidence="4" type="ORF">JIN82_11185</name>
</gene>